<evidence type="ECO:0000313" key="2">
    <source>
        <dbReference type="Proteomes" id="UP000585474"/>
    </source>
</evidence>
<reference evidence="1 2" key="1">
    <citation type="submission" date="2019-07" db="EMBL/GenBank/DDBJ databases">
        <title>De Novo Assembly of kiwifruit Actinidia rufa.</title>
        <authorList>
            <person name="Sugita-Konishi S."/>
            <person name="Sato K."/>
            <person name="Mori E."/>
            <person name="Abe Y."/>
            <person name="Kisaki G."/>
            <person name="Hamano K."/>
            <person name="Suezawa K."/>
            <person name="Otani M."/>
            <person name="Fukuda T."/>
            <person name="Manabe T."/>
            <person name="Gomi K."/>
            <person name="Tabuchi M."/>
            <person name="Akimitsu K."/>
            <person name="Kataoka I."/>
        </authorList>
    </citation>
    <scope>NUCLEOTIDE SEQUENCE [LARGE SCALE GENOMIC DNA]</scope>
    <source>
        <strain evidence="2">cv. Fuchu</strain>
    </source>
</reference>
<evidence type="ECO:0000313" key="1">
    <source>
        <dbReference type="EMBL" id="GFY98063.1"/>
    </source>
</evidence>
<dbReference type="EMBL" id="BJWL01000012">
    <property type="protein sequence ID" value="GFY98063.1"/>
    <property type="molecule type" value="Genomic_DNA"/>
</dbReference>
<dbReference type="Proteomes" id="UP000585474">
    <property type="component" value="Unassembled WGS sequence"/>
</dbReference>
<sequence length="144" mass="15519">MYEKLLDLSKATPYILASTHMTLASPCEVLMTSPGIKGRAHPIGGPHGGTTWTVITDPEKCGPLFPIKPSKAPHHDVLTAVYQAAISWQTSNLTSGPHALRSCGEDRTMAPLDLSAPNCHEIPRCSCLEYTAAPHSLRVNAYND</sequence>
<proteinExistence type="predicted"/>
<accession>A0A7J0FHK1</accession>
<gene>
    <name evidence="1" type="ORF">Acr_12g0006040</name>
</gene>
<keyword evidence="2" id="KW-1185">Reference proteome</keyword>
<dbReference type="AlphaFoldDB" id="A0A7J0FHK1"/>
<comment type="caution">
    <text evidence="1">The sequence shown here is derived from an EMBL/GenBank/DDBJ whole genome shotgun (WGS) entry which is preliminary data.</text>
</comment>
<organism evidence="1 2">
    <name type="scientific">Actinidia rufa</name>
    <dbReference type="NCBI Taxonomy" id="165716"/>
    <lineage>
        <taxon>Eukaryota</taxon>
        <taxon>Viridiplantae</taxon>
        <taxon>Streptophyta</taxon>
        <taxon>Embryophyta</taxon>
        <taxon>Tracheophyta</taxon>
        <taxon>Spermatophyta</taxon>
        <taxon>Magnoliopsida</taxon>
        <taxon>eudicotyledons</taxon>
        <taxon>Gunneridae</taxon>
        <taxon>Pentapetalae</taxon>
        <taxon>asterids</taxon>
        <taxon>Ericales</taxon>
        <taxon>Actinidiaceae</taxon>
        <taxon>Actinidia</taxon>
    </lineage>
</organism>
<protein>
    <submittedName>
        <fullName evidence="1">Uncharacterized protein</fullName>
    </submittedName>
</protein>
<name>A0A7J0FHK1_9ERIC</name>